<evidence type="ECO:0000256" key="2">
    <source>
        <dbReference type="ARBA" id="ARBA00005745"/>
    </source>
</evidence>
<reference evidence="10" key="1">
    <citation type="journal article" date="2019" name="Int. J. Syst. Evol. Microbiol.">
        <title>The Global Catalogue of Microorganisms (GCM) 10K type strain sequencing project: providing services to taxonomists for standard genome sequencing and annotation.</title>
        <authorList>
            <consortium name="The Broad Institute Genomics Platform"/>
            <consortium name="The Broad Institute Genome Sequencing Center for Infectious Disease"/>
            <person name="Wu L."/>
            <person name="Ma J."/>
        </authorList>
    </citation>
    <scope>NUCLEOTIDE SEQUENCE [LARGE SCALE GENOMIC DNA]</scope>
    <source>
        <strain evidence="10">JCM 18715</strain>
    </source>
</reference>
<evidence type="ECO:0000256" key="4">
    <source>
        <dbReference type="ARBA" id="ARBA00022692"/>
    </source>
</evidence>
<organism evidence="9 10">
    <name type="scientific">Viridibacterium curvum</name>
    <dbReference type="NCBI Taxonomy" id="1101404"/>
    <lineage>
        <taxon>Bacteria</taxon>
        <taxon>Pseudomonadati</taxon>
        <taxon>Pseudomonadota</taxon>
        <taxon>Betaproteobacteria</taxon>
        <taxon>Rhodocyclales</taxon>
        <taxon>Rhodocyclaceae</taxon>
        <taxon>Viridibacterium</taxon>
    </lineage>
</organism>
<evidence type="ECO:0000256" key="1">
    <source>
        <dbReference type="ARBA" id="ARBA00004651"/>
    </source>
</evidence>
<feature type="transmembrane region" description="Helical" evidence="7">
    <location>
        <begin position="173"/>
        <end position="196"/>
    </location>
</feature>
<comment type="caution">
    <text evidence="9">The sequence shown here is derived from an EMBL/GenBank/DDBJ whole genome shotgun (WGS) entry which is preliminary data.</text>
</comment>
<evidence type="ECO:0000256" key="3">
    <source>
        <dbReference type="ARBA" id="ARBA00022475"/>
    </source>
</evidence>
<sequence>MATFSYKARDAQGGLAQGVLDGADKTAVADVLISRGLIPIDIAPEKARVRLIPLLSEHSKKNKITVEEVMFFSRQMYTLLKAGVPVLQALAGLRDSATTPAFAEVLGKLRDSLDSGRELSIAMKDAGGFDTFYISMVRVGEQTGGLDQIFLRLFDHLNFEKEMRGKIKAALRYPSFVVIAMAAALVVINMMVIPAFSKVFNSFGGELPLMTRVLIGVSQFSVHYWYVVLGVAVLTAFGVYSWINTPNGRYQWDHLKLRLPIVGSTINKAMLARLTGSFALAFRSGLPVLPAFTLVAQVIDNAYIAAKIEQMKSGIERGESILRTAATARIFTPVVLQMIAVGEESGDLDGLLQEVADMYDREVEYEIDNLSARIEPILITCLGAMVLVLALGIFMPIWNLSSAMMGKH</sequence>
<keyword evidence="6 7" id="KW-0472">Membrane</keyword>
<name>A0ABP9R3T0_9RHOO</name>
<feature type="transmembrane region" description="Helical" evidence="7">
    <location>
        <begin position="377"/>
        <end position="398"/>
    </location>
</feature>
<feature type="transmembrane region" description="Helical" evidence="7">
    <location>
        <begin position="224"/>
        <end position="243"/>
    </location>
</feature>
<dbReference type="Proteomes" id="UP001500547">
    <property type="component" value="Unassembled WGS sequence"/>
</dbReference>
<evidence type="ECO:0000256" key="5">
    <source>
        <dbReference type="ARBA" id="ARBA00022989"/>
    </source>
</evidence>
<comment type="subcellular location">
    <subcellularLocation>
        <location evidence="1">Cell membrane</location>
        <topology evidence="1">Multi-pass membrane protein</topology>
    </subcellularLocation>
</comment>
<keyword evidence="3" id="KW-1003">Cell membrane</keyword>
<dbReference type="RefSeq" id="WP_345534439.1">
    <property type="nucleotide sequence ID" value="NZ_BAABLD010000017.1"/>
</dbReference>
<dbReference type="InterPro" id="IPR042094">
    <property type="entry name" value="T2SS_GspF_sf"/>
</dbReference>
<evidence type="ECO:0000259" key="8">
    <source>
        <dbReference type="Pfam" id="PF00482"/>
    </source>
</evidence>
<proteinExistence type="inferred from homology"/>
<dbReference type="PANTHER" id="PTHR30012">
    <property type="entry name" value="GENERAL SECRETION PATHWAY PROTEIN"/>
    <property type="match status" value="1"/>
</dbReference>
<feature type="domain" description="Type II secretion system protein GspF" evidence="8">
    <location>
        <begin position="72"/>
        <end position="194"/>
    </location>
</feature>
<dbReference type="InterPro" id="IPR018076">
    <property type="entry name" value="T2SS_GspF_dom"/>
</dbReference>
<keyword evidence="10" id="KW-1185">Reference proteome</keyword>
<dbReference type="EMBL" id="BAABLD010000017">
    <property type="protein sequence ID" value="GAA5171158.1"/>
    <property type="molecule type" value="Genomic_DNA"/>
</dbReference>
<accession>A0ABP9R3T0</accession>
<evidence type="ECO:0000256" key="7">
    <source>
        <dbReference type="SAM" id="Phobius"/>
    </source>
</evidence>
<dbReference type="InterPro" id="IPR003004">
    <property type="entry name" value="GspF/PilC"/>
</dbReference>
<gene>
    <name evidence="9" type="primary">mshG</name>
    <name evidence="9" type="ORF">GCM10025770_35350</name>
</gene>
<dbReference type="PANTHER" id="PTHR30012:SF4">
    <property type="entry name" value="MSHA BIOGENESIS PROTEIN MSHG"/>
    <property type="match status" value="1"/>
</dbReference>
<comment type="similarity">
    <text evidence="2">Belongs to the GSP F family.</text>
</comment>
<dbReference type="Pfam" id="PF00482">
    <property type="entry name" value="T2SSF"/>
    <property type="match status" value="2"/>
</dbReference>
<dbReference type="Gene3D" id="1.20.81.30">
    <property type="entry name" value="Type II secretion system (T2SS), domain F"/>
    <property type="match status" value="2"/>
</dbReference>
<feature type="domain" description="Type II secretion system protein GspF" evidence="8">
    <location>
        <begin position="277"/>
        <end position="396"/>
    </location>
</feature>
<protein>
    <submittedName>
        <fullName evidence="9">MSHA fimbrial biogenesis protein MshG</fullName>
    </submittedName>
</protein>
<keyword evidence="4 7" id="KW-0812">Transmembrane</keyword>
<keyword evidence="5 7" id="KW-1133">Transmembrane helix</keyword>
<evidence type="ECO:0000313" key="9">
    <source>
        <dbReference type="EMBL" id="GAA5171158.1"/>
    </source>
</evidence>
<evidence type="ECO:0000313" key="10">
    <source>
        <dbReference type="Proteomes" id="UP001500547"/>
    </source>
</evidence>
<evidence type="ECO:0000256" key="6">
    <source>
        <dbReference type="ARBA" id="ARBA00023136"/>
    </source>
</evidence>
<dbReference type="PRINTS" id="PR00812">
    <property type="entry name" value="BCTERIALGSPF"/>
</dbReference>